<keyword evidence="10" id="KW-1185">Reference proteome</keyword>
<feature type="transmembrane region" description="Helical" evidence="7">
    <location>
        <begin position="338"/>
        <end position="364"/>
    </location>
</feature>
<feature type="transmembrane region" description="Helical" evidence="7">
    <location>
        <begin position="12"/>
        <end position="29"/>
    </location>
</feature>
<evidence type="ECO:0000256" key="4">
    <source>
        <dbReference type="ARBA" id="ARBA00022692"/>
    </source>
</evidence>
<comment type="subcellular location">
    <subcellularLocation>
        <location evidence="1">Cell membrane</location>
        <topology evidence="1">Multi-pass membrane protein</topology>
    </subcellularLocation>
</comment>
<dbReference type="InterPro" id="IPR036259">
    <property type="entry name" value="MFS_trans_sf"/>
</dbReference>
<feature type="transmembrane region" description="Helical" evidence="7">
    <location>
        <begin position="49"/>
        <end position="68"/>
    </location>
</feature>
<evidence type="ECO:0000256" key="6">
    <source>
        <dbReference type="ARBA" id="ARBA00023136"/>
    </source>
</evidence>
<proteinExistence type="predicted"/>
<dbReference type="Pfam" id="PF07690">
    <property type="entry name" value="MFS_1"/>
    <property type="match status" value="1"/>
</dbReference>
<dbReference type="PROSITE" id="PS50850">
    <property type="entry name" value="MFS"/>
    <property type="match status" value="1"/>
</dbReference>
<evidence type="ECO:0000256" key="5">
    <source>
        <dbReference type="ARBA" id="ARBA00022989"/>
    </source>
</evidence>
<dbReference type="RefSeq" id="WP_265128618.1">
    <property type="nucleotide sequence ID" value="NZ_JAPCHY010000012.1"/>
</dbReference>
<evidence type="ECO:0000256" key="2">
    <source>
        <dbReference type="ARBA" id="ARBA00022448"/>
    </source>
</evidence>
<keyword evidence="3" id="KW-1003">Cell membrane</keyword>
<feature type="transmembrane region" description="Helical" evidence="7">
    <location>
        <begin position="216"/>
        <end position="236"/>
    </location>
</feature>
<dbReference type="InterPro" id="IPR020846">
    <property type="entry name" value="MFS_dom"/>
</dbReference>
<organism evidence="9 10">
    <name type="scientific">Xanthomonas chitinilytica</name>
    <dbReference type="NCBI Taxonomy" id="2989819"/>
    <lineage>
        <taxon>Bacteria</taxon>
        <taxon>Pseudomonadati</taxon>
        <taxon>Pseudomonadota</taxon>
        <taxon>Gammaproteobacteria</taxon>
        <taxon>Lysobacterales</taxon>
        <taxon>Lysobacteraceae</taxon>
        <taxon>Xanthomonas</taxon>
    </lineage>
</organism>
<dbReference type="Gene3D" id="1.20.1250.20">
    <property type="entry name" value="MFS general substrate transporter like domains"/>
    <property type="match status" value="1"/>
</dbReference>
<feature type="transmembrane region" description="Helical" evidence="7">
    <location>
        <begin position="370"/>
        <end position="391"/>
    </location>
</feature>
<feature type="transmembrane region" description="Helical" evidence="7">
    <location>
        <begin position="248"/>
        <end position="270"/>
    </location>
</feature>
<feature type="transmembrane region" description="Helical" evidence="7">
    <location>
        <begin position="139"/>
        <end position="161"/>
    </location>
</feature>
<reference evidence="9 10" key="1">
    <citation type="submission" date="2022-10" db="EMBL/GenBank/DDBJ databases">
        <title>Xanthomonas sp. H13-6.</title>
        <authorList>
            <person name="Liu X."/>
            <person name="Deng Z."/>
            <person name="Jiang Y."/>
            <person name="Yu T."/>
            <person name="Ai J."/>
        </authorList>
    </citation>
    <scope>NUCLEOTIDE SEQUENCE [LARGE SCALE GENOMIC DNA]</scope>
    <source>
        <strain evidence="9 10">H13-6</strain>
    </source>
</reference>
<evidence type="ECO:0000256" key="1">
    <source>
        <dbReference type="ARBA" id="ARBA00004651"/>
    </source>
</evidence>
<evidence type="ECO:0000313" key="10">
    <source>
        <dbReference type="Proteomes" id="UP001209922"/>
    </source>
</evidence>
<comment type="caution">
    <text evidence="9">The sequence shown here is derived from an EMBL/GenBank/DDBJ whole genome shotgun (WGS) entry which is preliminary data.</text>
</comment>
<feature type="transmembrane region" description="Helical" evidence="7">
    <location>
        <begin position="282"/>
        <end position="300"/>
    </location>
</feature>
<dbReference type="EMBL" id="JAPCHY010000012">
    <property type="protein sequence ID" value="MCW4473634.1"/>
    <property type="molecule type" value="Genomic_DNA"/>
</dbReference>
<sequence length="400" mass="39671">MSIAHSSGRQGWRTVALVVGAGVVSAFQVGKAPIALDAIRADLAIGLTAASWILSAFALIGALASVAIGGVVDRAGAKQAVVYGLLLQASGSAIGAVSANLPLLVATRAIEGLGFLAVTIAAPSLIVAASRPQERARAFAAWATFMPVGMALMMFCAPALHALGWRGIWHLNAAILAGFALWIAIAVRGVGTGGGARVQPGTAAALSRTLGVPGPWLLAGIFGAYTAAYFSLFGFLPTLLSDRLGVEAGTAGVLSAIAVAAGAAGCLACGHRLGAGARATTLMRVGFAAMALGGIGVLALPLPGGYSYLLCVVISFVGAFIPTAIFDAAPRHSPRPELLGTTVGLATQGNSIGVVIGPLIASAIAATAGWAWVAAFMVAVVVLGGLGAIALQGQPGEAAR</sequence>
<keyword evidence="4 7" id="KW-0812">Transmembrane</keyword>
<feature type="transmembrane region" description="Helical" evidence="7">
    <location>
        <begin position="80"/>
        <end position="99"/>
    </location>
</feature>
<accession>A0ABT3JYU5</accession>
<dbReference type="SUPFAM" id="SSF103473">
    <property type="entry name" value="MFS general substrate transporter"/>
    <property type="match status" value="1"/>
</dbReference>
<evidence type="ECO:0000313" key="9">
    <source>
        <dbReference type="EMBL" id="MCW4473634.1"/>
    </source>
</evidence>
<evidence type="ECO:0000259" key="8">
    <source>
        <dbReference type="PROSITE" id="PS50850"/>
    </source>
</evidence>
<dbReference type="PANTHER" id="PTHR42718">
    <property type="entry name" value="MAJOR FACILITATOR SUPERFAMILY MULTIDRUG TRANSPORTER MFSC"/>
    <property type="match status" value="1"/>
</dbReference>
<dbReference type="Proteomes" id="UP001209922">
    <property type="component" value="Unassembled WGS sequence"/>
</dbReference>
<evidence type="ECO:0000256" key="3">
    <source>
        <dbReference type="ARBA" id="ARBA00022475"/>
    </source>
</evidence>
<dbReference type="PANTHER" id="PTHR42718:SF46">
    <property type="entry name" value="BLR6921 PROTEIN"/>
    <property type="match status" value="1"/>
</dbReference>
<evidence type="ECO:0000256" key="7">
    <source>
        <dbReference type="SAM" id="Phobius"/>
    </source>
</evidence>
<keyword evidence="5 7" id="KW-1133">Transmembrane helix</keyword>
<name>A0ABT3JYU5_9XANT</name>
<keyword evidence="2" id="KW-0813">Transport</keyword>
<feature type="transmembrane region" description="Helical" evidence="7">
    <location>
        <begin position="167"/>
        <end position="187"/>
    </location>
</feature>
<protein>
    <submittedName>
        <fullName evidence="9">MFS transporter</fullName>
    </submittedName>
</protein>
<keyword evidence="6 7" id="KW-0472">Membrane</keyword>
<feature type="transmembrane region" description="Helical" evidence="7">
    <location>
        <begin position="306"/>
        <end position="326"/>
    </location>
</feature>
<feature type="transmembrane region" description="Helical" evidence="7">
    <location>
        <begin position="105"/>
        <end position="127"/>
    </location>
</feature>
<dbReference type="InterPro" id="IPR011701">
    <property type="entry name" value="MFS"/>
</dbReference>
<gene>
    <name evidence="9" type="ORF">OK345_14110</name>
</gene>
<feature type="domain" description="Major facilitator superfamily (MFS) profile" evidence="8">
    <location>
        <begin position="14"/>
        <end position="396"/>
    </location>
</feature>